<accession>A0A5E4AKB7</accession>
<comment type="caution">
    <text evidence="2">The sequence shown here is derived from an EMBL/GenBank/DDBJ whole genome shotgun (WGS) entry which is preliminary data.</text>
</comment>
<reference evidence="2" key="1">
    <citation type="submission" date="2019-04" db="EMBL/GenBank/DDBJ databases">
        <authorList>
            <person name="Alioto T."/>
            <person name="Alioto T."/>
        </authorList>
    </citation>
    <scope>NUCLEOTIDE SEQUENCE [LARGE SCALE GENOMIC DNA]</scope>
</reference>
<protein>
    <submittedName>
        <fullName evidence="2">Uncharacterized protein</fullName>
    </submittedName>
</protein>
<dbReference type="EMBL" id="CABDUW010000086">
    <property type="protein sequence ID" value="VTJ57738.1"/>
    <property type="molecule type" value="Genomic_DNA"/>
</dbReference>
<gene>
    <name evidence="2" type="ORF">MONAX_5E032407</name>
</gene>
<dbReference type="AlphaFoldDB" id="A0A5E4AKB7"/>
<organism evidence="2">
    <name type="scientific">Marmota monax</name>
    <name type="common">Woodchuck</name>
    <dbReference type="NCBI Taxonomy" id="9995"/>
    <lineage>
        <taxon>Eukaryota</taxon>
        <taxon>Metazoa</taxon>
        <taxon>Chordata</taxon>
        <taxon>Craniata</taxon>
        <taxon>Vertebrata</taxon>
        <taxon>Euteleostomi</taxon>
        <taxon>Mammalia</taxon>
        <taxon>Eutheria</taxon>
        <taxon>Euarchontoglires</taxon>
        <taxon>Glires</taxon>
        <taxon>Rodentia</taxon>
        <taxon>Sciuromorpha</taxon>
        <taxon>Sciuridae</taxon>
        <taxon>Xerinae</taxon>
        <taxon>Marmotini</taxon>
        <taxon>Marmota</taxon>
    </lineage>
</organism>
<evidence type="ECO:0000256" key="1">
    <source>
        <dbReference type="SAM" id="MobiDB-lite"/>
    </source>
</evidence>
<feature type="region of interest" description="Disordered" evidence="1">
    <location>
        <begin position="24"/>
        <end position="59"/>
    </location>
</feature>
<sequence length="126" mass="13485">MPQHKVGRVERSVCPCVTQRNPTPLEFVPGDASEPGKQRASCLKQETSGMRRPSHPYNLEPAEEPVAKEYLCPAFRLRLQAPLKTGSYPAGPTRSPGTTNTAAELSALLEPVGPGPPISLLATVLS</sequence>
<name>A0A5E4AKB7_MARMO</name>
<evidence type="ECO:0000313" key="2">
    <source>
        <dbReference type="EMBL" id="VTJ57738.1"/>
    </source>
</evidence>
<proteinExistence type="predicted"/>